<dbReference type="InterPro" id="IPR022877">
    <property type="entry name" value="UPF0173"/>
</dbReference>
<keyword evidence="5" id="KW-1185">Reference proteome</keyword>
<gene>
    <name evidence="4" type="ORF">SH1V18_24760</name>
</gene>
<evidence type="ECO:0000313" key="4">
    <source>
        <dbReference type="EMBL" id="GKX29996.1"/>
    </source>
</evidence>
<dbReference type="SUPFAM" id="SSF56281">
    <property type="entry name" value="Metallo-hydrolase/oxidoreductase"/>
    <property type="match status" value="1"/>
</dbReference>
<dbReference type="InterPro" id="IPR050114">
    <property type="entry name" value="UPF0173_UPF0282_UlaG_hydrolase"/>
</dbReference>
<dbReference type="EMBL" id="BRLB01000007">
    <property type="protein sequence ID" value="GKX29996.1"/>
    <property type="molecule type" value="Genomic_DNA"/>
</dbReference>
<comment type="similarity">
    <text evidence="2">Belongs to the UPF0173 family.</text>
</comment>
<dbReference type="PANTHER" id="PTHR43546:SF3">
    <property type="entry name" value="UPF0173 METAL-DEPENDENT HYDROLASE MJ1163"/>
    <property type="match status" value="1"/>
</dbReference>
<dbReference type="Proteomes" id="UP001144256">
    <property type="component" value="Unassembled WGS sequence"/>
</dbReference>
<evidence type="ECO:0000256" key="1">
    <source>
        <dbReference type="ARBA" id="ARBA00022801"/>
    </source>
</evidence>
<sequence>MEIKYLGHSAFYLESDDYRAIIDPFLTGNSQCTATIEDFDELTHIFVTHGHGDHLGDAVELARRTEATIITNFELGNYLLFNYKNISVHTMHIGGRTTLDGIIIKMTNALHGSSVITPENDIIYAGNPCGFLIDCDNIKIYHAGDTGLTLDMKLLKDEHVNIAMLPIGGNFTIDIQDACKAVQLIQPELTIPMHYNTFPPIQADPYKFQKLVSSKVKVMDINEKINV</sequence>
<keyword evidence="1 2" id="KW-0378">Hydrolase</keyword>
<evidence type="ECO:0000256" key="2">
    <source>
        <dbReference type="HAMAP-Rule" id="MF_00457"/>
    </source>
</evidence>
<dbReference type="GO" id="GO:0016787">
    <property type="term" value="F:hydrolase activity"/>
    <property type="evidence" value="ECO:0007669"/>
    <property type="project" value="UniProtKB-UniRule"/>
</dbReference>
<dbReference type="Pfam" id="PF13483">
    <property type="entry name" value="Lactamase_B_3"/>
    <property type="match status" value="1"/>
</dbReference>
<comment type="caution">
    <text evidence="4">The sequence shown here is derived from an EMBL/GenBank/DDBJ whole genome shotgun (WGS) entry which is preliminary data.</text>
</comment>
<dbReference type="InterPro" id="IPR001279">
    <property type="entry name" value="Metallo-B-lactamas"/>
</dbReference>
<dbReference type="HAMAP" id="MF_00457">
    <property type="entry name" value="UPF0173"/>
    <property type="match status" value="1"/>
</dbReference>
<reference evidence="4" key="1">
    <citation type="submission" date="2022-06" db="EMBL/GenBank/DDBJ databases">
        <title>Vallitalea longa sp. nov., an anaerobic bacterium isolated from marine sediment.</title>
        <authorList>
            <person name="Hirano S."/>
            <person name="Terahara T."/>
            <person name="Mori K."/>
            <person name="Hamada M."/>
            <person name="Matsumoto R."/>
            <person name="Kobayashi T."/>
        </authorList>
    </citation>
    <scope>NUCLEOTIDE SEQUENCE</scope>
    <source>
        <strain evidence="4">SH18-1</strain>
    </source>
</reference>
<dbReference type="SMART" id="SM00849">
    <property type="entry name" value="Lactamase_B"/>
    <property type="match status" value="1"/>
</dbReference>
<dbReference type="RefSeq" id="WP_281815816.1">
    <property type="nucleotide sequence ID" value="NZ_BRLB01000007.1"/>
</dbReference>
<dbReference type="InterPro" id="IPR036866">
    <property type="entry name" value="RibonucZ/Hydroxyglut_hydro"/>
</dbReference>
<organism evidence="4 5">
    <name type="scientific">Vallitalea longa</name>
    <dbReference type="NCBI Taxonomy" id="2936439"/>
    <lineage>
        <taxon>Bacteria</taxon>
        <taxon>Bacillati</taxon>
        <taxon>Bacillota</taxon>
        <taxon>Clostridia</taxon>
        <taxon>Lachnospirales</taxon>
        <taxon>Vallitaleaceae</taxon>
        <taxon>Vallitalea</taxon>
    </lineage>
</organism>
<dbReference type="Gene3D" id="3.60.15.10">
    <property type="entry name" value="Ribonuclease Z/Hydroxyacylglutathione hydrolase-like"/>
    <property type="match status" value="1"/>
</dbReference>
<protein>
    <recommendedName>
        <fullName evidence="2">UPF0173 metal-dependent hydrolase SH1V18_24760</fullName>
    </recommendedName>
</protein>
<evidence type="ECO:0000313" key="5">
    <source>
        <dbReference type="Proteomes" id="UP001144256"/>
    </source>
</evidence>
<accession>A0A9W5YCF0</accession>
<name>A0A9W5YCF0_9FIRM</name>
<feature type="domain" description="Metallo-beta-lactamase" evidence="3">
    <location>
        <begin position="7"/>
        <end position="194"/>
    </location>
</feature>
<dbReference type="NCBIfam" id="NF001911">
    <property type="entry name" value="PRK00685.1"/>
    <property type="match status" value="1"/>
</dbReference>
<dbReference type="PANTHER" id="PTHR43546">
    <property type="entry name" value="UPF0173 METAL-DEPENDENT HYDROLASE MJ1163-RELATED"/>
    <property type="match status" value="1"/>
</dbReference>
<evidence type="ECO:0000259" key="3">
    <source>
        <dbReference type="SMART" id="SM00849"/>
    </source>
</evidence>
<dbReference type="AlphaFoldDB" id="A0A9W5YCF0"/>
<proteinExistence type="inferred from homology"/>